<dbReference type="AlphaFoldDB" id="A0A4P9WG61"/>
<evidence type="ECO:0000313" key="2">
    <source>
        <dbReference type="EMBL" id="RKO91791.1"/>
    </source>
</evidence>
<reference evidence="3" key="1">
    <citation type="journal article" date="2018" name="Nat. Microbiol.">
        <title>Leveraging single-cell genomics to expand the fungal tree of life.</title>
        <authorList>
            <person name="Ahrendt S.R."/>
            <person name="Quandt C.A."/>
            <person name="Ciobanu D."/>
            <person name="Clum A."/>
            <person name="Salamov A."/>
            <person name="Andreopoulos B."/>
            <person name="Cheng J.F."/>
            <person name="Woyke T."/>
            <person name="Pelin A."/>
            <person name="Henrissat B."/>
            <person name="Reynolds N.K."/>
            <person name="Benny G.L."/>
            <person name="Smith M.E."/>
            <person name="James T.Y."/>
            <person name="Grigoriev I.V."/>
        </authorList>
    </citation>
    <scope>NUCLEOTIDE SEQUENCE [LARGE SCALE GENOMIC DNA]</scope>
</reference>
<feature type="non-terminal residue" evidence="2">
    <location>
        <position position="1"/>
    </location>
</feature>
<feature type="region of interest" description="Disordered" evidence="1">
    <location>
        <begin position="74"/>
        <end position="94"/>
    </location>
</feature>
<dbReference type="Proteomes" id="UP000269721">
    <property type="component" value="Unassembled WGS sequence"/>
</dbReference>
<proteinExistence type="predicted"/>
<sequence length="222" mass="24037">GGEECGSDSNGVGEYKTLAYLIGRDNGIENLNVANTFSLVLDGEDIFGTKVIGTAEVAGARLAIIVLRRKGRGSQRNRRVKDDETRERLAEGTGEQRRGLNLEIALTHSGSGVLLTNNRLQNLTKRLPDAALQIRARPEATRKMASTGVPSQPLSLFSMAARTFLTTGSNIVQKSASRMWISVDETGREFENVAGTVGGGGGRAGEGAFKEYPFSHSWWLRR</sequence>
<keyword evidence="3" id="KW-1185">Reference proteome</keyword>
<accession>A0A4P9WG61</accession>
<organism evidence="2 3">
    <name type="scientific">Blyttiomyces helicus</name>
    <dbReference type="NCBI Taxonomy" id="388810"/>
    <lineage>
        <taxon>Eukaryota</taxon>
        <taxon>Fungi</taxon>
        <taxon>Fungi incertae sedis</taxon>
        <taxon>Chytridiomycota</taxon>
        <taxon>Chytridiomycota incertae sedis</taxon>
        <taxon>Chytridiomycetes</taxon>
        <taxon>Chytridiomycetes incertae sedis</taxon>
        <taxon>Blyttiomyces</taxon>
    </lineage>
</organism>
<name>A0A4P9WG61_9FUNG</name>
<gene>
    <name evidence="2" type="ORF">BDK51DRAFT_33276</name>
</gene>
<feature type="compositionally biased region" description="Basic and acidic residues" evidence="1">
    <location>
        <begin position="80"/>
        <end position="94"/>
    </location>
</feature>
<protein>
    <submittedName>
        <fullName evidence="2">Uncharacterized protein</fullName>
    </submittedName>
</protein>
<dbReference type="EMBL" id="KZ994902">
    <property type="protein sequence ID" value="RKO91791.1"/>
    <property type="molecule type" value="Genomic_DNA"/>
</dbReference>
<evidence type="ECO:0000313" key="3">
    <source>
        <dbReference type="Proteomes" id="UP000269721"/>
    </source>
</evidence>
<evidence type="ECO:0000256" key="1">
    <source>
        <dbReference type="SAM" id="MobiDB-lite"/>
    </source>
</evidence>